<sequence>MQSVEFIILYRALMCAQTLCSHENPSAKNDKYICLE</sequence>
<protein>
    <submittedName>
        <fullName evidence="1">Uncharacterized protein</fullName>
    </submittedName>
</protein>
<accession>A0A2P2QBL8</accession>
<evidence type="ECO:0000313" key="1">
    <source>
        <dbReference type="EMBL" id="MBX64390.1"/>
    </source>
</evidence>
<dbReference type="AlphaFoldDB" id="A0A2P2QBL8"/>
<reference evidence="1" key="1">
    <citation type="submission" date="2018-02" db="EMBL/GenBank/DDBJ databases">
        <title>Rhizophora mucronata_Transcriptome.</title>
        <authorList>
            <person name="Meera S.P."/>
            <person name="Sreeshan A."/>
            <person name="Augustine A."/>
        </authorList>
    </citation>
    <scope>NUCLEOTIDE SEQUENCE</scope>
    <source>
        <tissue evidence="1">Leaf</tissue>
    </source>
</reference>
<dbReference type="EMBL" id="GGEC01083906">
    <property type="protein sequence ID" value="MBX64390.1"/>
    <property type="molecule type" value="Transcribed_RNA"/>
</dbReference>
<name>A0A2P2QBL8_RHIMU</name>
<proteinExistence type="predicted"/>
<organism evidence="1">
    <name type="scientific">Rhizophora mucronata</name>
    <name type="common">Asiatic mangrove</name>
    <dbReference type="NCBI Taxonomy" id="61149"/>
    <lineage>
        <taxon>Eukaryota</taxon>
        <taxon>Viridiplantae</taxon>
        <taxon>Streptophyta</taxon>
        <taxon>Embryophyta</taxon>
        <taxon>Tracheophyta</taxon>
        <taxon>Spermatophyta</taxon>
        <taxon>Magnoliopsida</taxon>
        <taxon>eudicotyledons</taxon>
        <taxon>Gunneridae</taxon>
        <taxon>Pentapetalae</taxon>
        <taxon>rosids</taxon>
        <taxon>fabids</taxon>
        <taxon>Malpighiales</taxon>
        <taxon>Rhizophoraceae</taxon>
        <taxon>Rhizophora</taxon>
    </lineage>
</organism>